<dbReference type="Gene3D" id="3.30.1360.210">
    <property type="match status" value="1"/>
</dbReference>
<protein>
    <recommendedName>
        <fullName evidence="5">60S ribosomal protein L22</fullName>
    </recommendedName>
</protein>
<evidence type="ECO:0008006" key="5">
    <source>
        <dbReference type="Google" id="ProtNLM"/>
    </source>
</evidence>
<dbReference type="AlphaFoldDB" id="A0A8C0ZUB4"/>
<accession>A0A8C0ZUB4</accession>
<reference evidence="4" key="1">
    <citation type="submission" date="2023-09" db="UniProtKB">
        <authorList>
            <consortium name="Ensembl"/>
        </authorList>
    </citation>
    <scope>IDENTIFICATION</scope>
</reference>
<dbReference type="GO" id="GO:0003735">
    <property type="term" value="F:structural constituent of ribosome"/>
    <property type="evidence" value="ECO:0007669"/>
    <property type="project" value="InterPro"/>
</dbReference>
<organism evidence="4">
    <name type="scientific">Castor canadensis</name>
    <name type="common">American beaver</name>
    <dbReference type="NCBI Taxonomy" id="51338"/>
    <lineage>
        <taxon>Eukaryota</taxon>
        <taxon>Metazoa</taxon>
        <taxon>Chordata</taxon>
        <taxon>Craniata</taxon>
        <taxon>Vertebrata</taxon>
        <taxon>Euteleostomi</taxon>
        <taxon>Mammalia</taxon>
        <taxon>Eutheria</taxon>
        <taxon>Euarchontoglires</taxon>
        <taxon>Glires</taxon>
        <taxon>Rodentia</taxon>
        <taxon>Castorimorpha</taxon>
        <taxon>Castoridae</taxon>
        <taxon>Castor</taxon>
    </lineage>
</organism>
<evidence type="ECO:0000256" key="3">
    <source>
        <dbReference type="ARBA" id="ARBA00023274"/>
    </source>
</evidence>
<keyword evidence="3" id="KW-0687">Ribonucleoprotein</keyword>
<evidence type="ECO:0000256" key="2">
    <source>
        <dbReference type="ARBA" id="ARBA00022980"/>
    </source>
</evidence>
<dbReference type="PANTHER" id="PTHR10064">
    <property type="entry name" value="60S RIBOSOMAL PROTEIN L22"/>
    <property type="match status" value="1"/>
</dbReference>
<keyword evidence="2" id="KW-0689">Ribosomal protein</keyword>
<evidence type="ECO:0000313" key="4">
    <source>
        <dbReference type="Ensembl" id="ENSCCNP00000019951.1"/>
    </source>
</evidence>
<dbReference type="GO" id="GO:0002181">
    <property type="term" value="P:cytoplasmic translation"/>
    <property type="evidence" value="ECO:0007669"/>
    <property type="project" value="TreeGrafter"/>
</dbReference>
<dbReference type="GO" id="GO:0005840">
    <property type="term" value="C:ribosome"/>
    <property type="evidence" value="ECO:0007669"/>
    <property type="project" value="UniProtKB-KW"/>
</dbReference>
<dbReference type="GO" id="GO:0003723">
    <property type="term" value="F:RNA binding"/>
    <property type="evidence" value="ECO:0007669"/>
    <property type="project" value="TreeGrafter"/>
</dbReference>
<dbReference type="InterPro" id="IPR002671">
    <property type="entry name" value="Ribosomal_eL22"/>
</dbReference>
<proteinExistence type="inferred from homology"/>
<name>A0A8C0ZUB4_CASCN</name>
<comment type="similarity">
    <text evidence="1">Belongs to the eukaryotic ribosomal protein eL22 family.</text>
</comment>
<dbReference type="Pfam" id="PF01776">
    <property type="entry name" value="Ribosomal_L22e"/>
    <property type="match status" value="1"/>
</dbReference>
<dbReference type="Ensembl" id="ENSCCNT00000025808.1">
    <property type="protein sequence ID" value="ENSCCNP00000019951.1"/>
    <property type="gene ID" value="ENSCCNG00000019978.1"/>
</dbReference>
<dbReference type="GO" id="GO:1990904">
    <property type="term" value="C:ribonucleoprotein complex"/>
    <property type="evidence" value="ECO:0007669"/>
    <property type="project" value="UniProtKB-KW"/>
</dbReference>
<sequence>MDAANFEQFLQDRIKVNGKTGNLAGGVVTIKRSKSKITITSEVMGQRMRPHLGTLCQWVQKIKN</sequence>
<dbReference type="InterPro" id="IPR038526">
    <property type="entry name" value="Ribosomal_eL22_sf"/>
</dbReference>
<evidence type="ECO:0000256" key="1">
    <source>
        <dbReference type="ARBA" id="ARBA00007817"/>
    </source>
</evidence>
<dbReference type="PANTHER" id="PTHR10064:SF17">
    <property type="entry name" value="RIBOSOMAL PROTEIN L22"/>
    <property type="match status" value="1"/>
</dbReference>